<dbReference type="RefSeq" id="WP_143901931.1">
    <property type="nucleotide sequence ID" value="NZ_VJOL01000018.1"/>
</dbReference>
<gene>
    <name evidence="1" type="ORF">Tther_01194</name>
</gene>
<evidence type="ECO:0000313" key="2">
    <source>
        <dbReference type="Proteomes" id="UP000318542"/>
    </source>
</evidence>
<dbReference type="Proteomes" id="UP000318542">
    <property type="component" value="Unassembled WGS sequence"/>
</dbReference>
<protein>
    <submittedName>
        <fullName evidence="1">Uncharacterized protein</fullName>
    </submittedName>
</protein>
<comment type="caution">
    <text evidence="1">The sequence shown here is derived from an EMBL/GenBank/DDBJ whole genome shotgun (WGS) entry which is preliminary data.</text>
</comment>
<evidence type="ECO:0000313" key="1">
    <source>
        <dbReference type="EMBL" id="TSE29916.1"/>
    </source>
</evidence>
<sequence>MELLFLALALGAGLQIAKVREQQRRIQLLGRYLQPYRIERLMETLLDGYLRALDEDDPSRREQIWNMLASAETELRDQVRQLAADVESVWPDDALVSTLPIALPHAHKLFPRATFDLRRALALHAAGIDTVVTNQAARSARDKAYMLSAEMLLLQHTCHWFCRSRTVANARLRARHHTTHAQVLQAVSPQTREAYRRLVGR</sequence>
<name>A0A554X2C1_9BURK</name>
<dbReference type="OrthoDB" id="8654508at2"/>
<organism evidence="1 2">
    <name type="scientific">Tepidimonas thermarum</name>
    <dbReference type="NCBI Taxonomy" id="335431"/>
    <lineage>
        <taxon>Bacteria</taxon>
        <taxon>Pseudomonadati</taxon>
        <taxon>Pseudomonadota</taxon>
        <taxon>Betaproteobacteria</taxon>
        <taxon>Burkholderiales</taxon>
        <taxon>Tepidimonas</taxon>
    </lineage>
</organism>
<accession>A0A554X2C1</accession>
<dbReference type="EMBL" id="VJOL01000018">
    <property type="protein sequence ID" value="TSE29916.1"/>
    <property type="molecule type" value="Genomic_DNA"/>
</dbReference>
<keyword evidence="2" id="KW-1185">Reference proteome</keyword>
<reference evidence="1 2" key="1">
    <citation type="submission" date="2019-07" db="EMBL/GenBank/DDBJ databases">
        <title>Tepidimonas thermarum AA-1 draft genome.</title>
        <authorList>
            <person name="Da Costa M.S."/>
            <person name="Froufe H.J.C."/>
            <person name="Egas C."/>
            <person name="Albuquerque L."/>
        </authorList>
    </citation>
    <scope>NUCLEOTIDE SEQUENCE [LARGE SCALE GENOMIC DNA]</scope>
    <source>
        <strain evidence="1 2">AA-1</strain>
    </source>
</reference>
<proteinExistence type="predicted"/>
<dbReference type="AlphaFoldDB" id="A0A554X2C1"/>